<protein>
    <submittedName>
        <fullName evidence="1">Uncharacterized protein</fullName>
    </submittedName>
</protein>
<dbReference type="RefSeq" id="WP_160196590.1">
    <property type="nucleotide sequence ID" value="NZ_QXXA01000005.1"/>
</dbReference>
<accession>A0A845QX57</accession>
<name>A0A845QX57_9CLOT</name>
<evidence type="ECO:0000313" key="1">
    <source>
        <dbReference type="EMBL" id="NBI06096.1"/>
    </source>
</evidence>
<sequence>MSNFKNDLNSENELAKFLDVNFYPQLIKKNYILNFERIYDKSLQRKGVDVILHTKDNKTITIDEKSSLHYLNKHLPTFAFELSYLDKYKNTHDGWLLDNSKITDFYALIWPNIIDKKYNKLIKEYGENQKLWQGVIKSKDFCNMEIWFIKKSELLSVLKDEYNLSKSELHNICTIIRKDPTNKIYNETKKFKFYISTSYTEKPINIIIWKKFLEYHSLARKFKLEKL</sequence>
<dbReference type="EMBL" id="QXXA01000005">
    <property type="protein sequence ID" value="NBI06096.1"/>
    <property type="molecule type" value="Genomic_DNA"/>
</dbReference>
<evidence type="ECO:0000313" key="2">
    <source>
        <dbReference type="Proteomes" id="UP000467132"/>
    </source>
</evidence>
<reference evidence="1 2" key="1">
    <citation type="submission" date="2018-08" db="EMBL/GenBank/DDBJ databases">
        <title>Murine metabolic-syndrome-specific gut microbial biobank.</title>
        <authorList>
            <person name="Liu C."/>
        </authorList>
    </citation>
    <scope>NUCLEOTIDE SEQUENCE [LARGE SCALE GENOMIC DNA]</scope>
    <source>
        <strain evidence="1 2">583</strain>
    </source>
</reference>
<comment type="caution">
    <text evidence="1">The sequence shown here is derived from an EMBL/GenBank/DDBJ whole genome shotgun (WGS) entry which is preliminary data.</text>
</comment>
<keyword evidence="2" id="KW-1185">Reference proteome</keyword>
<dbReference type="AlphaFoldDB" id="A0A845QX57"/>
<proteinExistence type="predicted"/>
<dbReference type="OrthoDB" id="1999292at2"/>
<gene>
    <name evidence="1" type="ORF">D3Z33_04375</name>
</gene>
<organism evidence="1 2">
    <name type="scientific">Senegalia massiliensis</name>
    <dbReference type="NCBI Taxonomy" id="1720316"/>
    <lineage>
        <taxon>Bacteria</taxon>
        <taxon>Bacillati</taxon>
        <taxon>Bacillota</taxon>
        <taxon>Clostridia</taxon>
        <taxon>Eubacteriales</taxon>
        <taxon>Clostridiaceae</taxon>
        <taxon>Senegalia</taxon>
    </lineage>
</organism>
<dbReference type="Proteomes" id="UP000467132">
    <property type="component" value="Unassembled WGS sequence"/>
</dbReference>